<accession>A0ABT7KGM3</accession>
<keyword evidence="6 15" id="KW-0067">ATP-binding</keyword>
<dbReference type="EC" id="7.2.2.11" evidence="11"/>
<evidence type="ECO:0000256" key="13">
    <source>
        <dbReference type="ARBA" id="ARBA00048610"/>
    </source>
</evidence>
<dbReference type="InterPro" id="IPR027417">
    <property type="entry name" value="P-loop_NTPase"/>
</dbReference>
<dbReference type="Proteomes" id="UP001172630">
    <property type="component" value="Unassembled WGS sequence"/>
</dbReference>
<evidence type="ECO:0000256" key="11">
    <source>
        <dbReference type="ARBA" id="ARBA00039098"/>
    </source>
</evidence>
<keyword evidence="3" id="KW-0813">Transport</keyword>
<evidence type="ECO:0000313" key="16">
    <source>
        <dbReference type="Proteomes" id="UP001172630"/>
    </source>
</evidence>
<evidence type="ECO:0000256" key="3">
    <source>
        <dbReference type="ARBA" id="ARBA00022448"/>
    </source>
</evidence>
<dbReference type="PROSITE" id="PS50893">
    <property type="entry name" value="ABC_TRANSPORTER_2"/>
    <property type="match status" value="1"/>
</dbReference>
<evidence type="ECO:0000259" key="14">
    <source>
        <dbReference type="PROSITE" id="PS50893"/>
    </source>
</evidence>
<dbReference type="CDD" id="cd03257">
    <property type="entry name" value="ABC_NikE_OppD_transporters"/>
    <property type="match status" value="1"/>
</dbReference>
<dbReference type="RefSeq" id="WP_285881135.1">
    <property type="nucleotide sequence ID" value="NZ_JARFYN010000025.1"/>
</dbReference>
<comment type="subcellular location">
    <subcellularLocation>
        <location evidence="1">Cell inner membrane</location>
        <topology evidence="1">Peripheral membrane protein</topology>
    </subcellularLocation>
</comment>
<dbReference type="PANTHER" id="PTHR43297:SF13">
    <property type="entry name" value="NICKEL ABC TRANSPORTER, ATP-BINDING PROTEIN"/>
    <property type="match status" value="1"/>
</dbReference>
<dbReference type="PANTHER" id="PTHR43297">
    <property type="entry name" value="OLIGOPEPTIDE TRANSPORT ATP-BINDING PROTEIN APPD"/>
    <property type="match status" value="1"/>
</dbReference>
<comment type="subunit">
    <text evidence="10">The complex is composed of two ATP-binding proteins (NikD and NikE), two transmembrane proteins (NikB and NikC) and a solute-binding protein (NikA).</text>
</comment>
<dbReference type="Gene3D" id="3.40.50.300">
    <property type="entry name" value="P-loop containing nucleotide triphosphate hydrolases"/>
    <property type="match status" value="1"/>
</dbReference>
<reference evidence="15" key="1">
    <citation type="submission" date="2023-06" db="EMBL/GenBank/DDBJ databases">
        <title>Phylogenetic Diversity of Rhizobium strains.</title>
        <authorList>
            <person name="Moura F.T."/>
            <person name="Helene L.C.F."/>
            <person name="Hungria M."/>
        </authorList>
    </citation>
    <scope>NUCLEOTIDE SEQUENCE</scope>
    <source>
        <strain evidence="15">CCGE524</strain>
    </source>
</reference>
<evidence type="ECO:0000313" key="15">
    <source>
        <dbReference type="EMBL" id="MDL2407775.1"/>
    </source>
</evidence>
<evidence type="ECO:0000256" key="6">
    <source>
        <dbReference type="ARBA" id="ARBA00022840"/>
    </source>
</evidence>
<keyword evidence="4" id="KW-1003">Cell membrane</keyword>
<protein>
    <recommendedName>
        <fullName evidence="12">Nickel import system ATP-binding protein NikD</fullName>
        <ecNumber evidence="11">7.2.2.11</ecNumber>
    </recommendedName>
</protein>
<dbReference type="InterPro" id="IPR003439">
    <property type="entry name" value="ABC_transporter-like_ATP-bd"/>
</dbReference>
<evidence type="ECO:0000256" key="4">
    <source>
        <dbReference type="ARBA" id="ARBA00022475"/>
    </source>
</evidence>
<evidence type="ECO:0000256" key="9">
    <source>
        <dbReference type="ARBA" id="ARBA00023136"/>
    </source>
</evidence>
<comment type="caution">
    <text evidence="15">The sequence shown here is derived from an EMBL/GenBank/DDBJ whole genome shotgun (WGS) entry which is preliminary data.</text>
</comment>
<dbReference type="InterPro" id="IPR050388">
    <property type="entry name" value="ABC_Ni/Peptide_Import"/>
</dbReference>
<evidence type="ECO:0000256" key="5">
    <source>
        <dbReference type="ARBA" id="ARBA00022741"/>
    </source>
</evidence>
<dbReference type="PROSITE" id="PS00211">
    <property type="entry name" value="ABC_TRANSPORTER_1"/>
    <property type="match status" value="1"/>
</dbReference>
<evidence type="ECO:0000256" key="8">
    <source>
        <dbReference type="ARBA" id="ARBA00023065"/>
    </source>
</evidence>
<dbReference type="SUPFAM" id="SSF52540">
    <property type="entry name" value="P-loop containing nucleoside triphosphate hydrolases"/>
    <property type="match status" value="1"/>
</dbReference>
<sequence length="334" mass="36837">MITPVLDIDGLSVVYETDHGPVTALDHVRLLVNPGEILGLIGETGCGKSTLVRAIFGILPRNRARITKGHVLLNGIDMLGNDKRARHARGRHITLVPQDTFASLNPLFRIGTQVIDFIKSAAFGDRLMPLVGGRAKYQTVALEMLEAVQLPGARDILLQYPHQLSGGQRQRVMLAMALYSRPQIIIADEPTAALDAPIQAQILALLRRIAREKRVAILFTTHNLGAAWEICDRIIVMHGGRVIESAPRETFFDQSLHPYTKQLIESSKSPNRAPRWVTGDVVDPLPRNHCQFSSKCPRASKLCAELQPVLVEHIAGHSVACHNPATTRDRTVNE</sequence>
<comment type="catalytic activity">
    <reaction evidence="13">
        <text>Ni(2+)(out) + ATP + H2O = Ni(2+)(in) + ADP + phosphate + H(+)</text>
        <dbReference type="Rhea" id="RHEA:15557"/>
        <dbReference type="ChEBI" id="CHEBI:15377"/>
        <dbReference type="ChEBI" id="CHEBI:15378"/>
        <dbReference type="ChEBI" id="CHEBI:30616"/>
        <dbReference type="ChEBI" id="CHEBI:43474"/>
        <dbReference type="ChEBI" id="CHEBI:49786"/>
        <dbReference type="ChEBI" id="CHEBI:456216"/>
        <dbReference type="EC" id="7.2.2.11"/>
    </reaction>
    <physiologicalReaction direction="left-to-right" evidence="13">
        <dbReference type="Rhea" id="RHEA:15558"/>
    </physiologicalReaction>
</comment>
<gene>
    <name evidence="15" type="ORF">PY650_19345</name>
</gene>
<evidence type="ECO:0000256" key="12">
    <source>
        <dbReference type="ARBA" id="ARBA00044143"/>
    </source>
</evidence>
<keyword evidence="9" id="KW-0472">Membrane</keyword>
<dbReference type="InterPro" id="IPR013563">
    <property type="entry name" value="Oligopep_ABC_C"/>
</dbReference>
<evidence type="ECO:0000256" key="10">
    <source>
        <dbReference type="ARBA" id="ARBA00038669"/>
    </source>
</evidence>
<dbReference type="InterPro" id="IPR003593">
    <property type="entry name" value="AAA+_ATPase"/>
</dbReference>
<evidence type="ECO:0000256" key="7">
    <source>
        <dbReference type="ARBA" id="ARBA00022967"/>
    </source>
</evidence>
<evidence type="ECO:0000256" key="2">
    <source>
        <dbReference type="ARBA" id="ARBA00005417"/>
    </source>
</evidence>
<proteinExistence type="inferred from homology"/>
<evidence type="ECO:0000256" key="1">
    <source>
        <dbReference type="ARBA" id="ARBA00004417"/>
    </source>
</evidence>
<dbReference type="Pfam" id="PF08352">
    <property type="entry name" value="oligo_HPY"/>
    <property type="match status" value="1"/>
</dbReference>
<keyword evidence="5" id="KW-0547">Nucleotide-binding</keyword>
<organism evidence="15 16">
    <name type="scientific">Rhizobium calliandrae</name>
    <dbReference type="NCBI Taxonomy" id="1312182"/>
    <lineage>
        <taxon>Bacteria</taxon>
        <taxon>Pseudomonadati</taxon>
        <taxon>Pseudomonadota</taxon>
        <taxon>Alphaproteobacteria</taxon>
        <taxon>Hyphomicrobiales</taxon>
        <taxon>Rhizobiaceae</taxon>
        <taxon>Rhizobium/Agrobacterium group</taxon>
        <taxon>Rhizobium</taxon>
    </lineage>
</organism>
<dbReference type="Pfam" id="PF00005">
    <property type="entry name" value="ABC_tran"/>
    <property type="match status" value="1"/>
</dbReference>
<dbReference type="InterPro" id="IPR017871">
    <property type="entry name" value="ABC_transporter-like_CS"/>
</dbReference>
<feature type="domain" description="ABC transporter" evidence="14">
    <location>
        <begin position="6"/>
        <end position="264"/>
    </location>
</feature>
<comment type="similarity">
    <text evidence="2">Belongs to the ABC transporter superfamily.</text>
</comment>
<dbReference type="EMBL" id="JARFYN010000025">
    <property type="protein sequence ID" value="MDL2407775.1"/>
    <property type="molecule type" value="Genomic_DNA"/>
</dbReference>
<name>A0ABT7KGM3_9HYPH</name>
<keyword evidence="8" id="KW-0406">Ion transport</keyword>
<keyword evidence="16" id="KW-1185">Reference proteome</keyword>
<dbReference type="SMART" id="SM00382">
    <property type="entry name" value="AAA"/>
    <property type="match status" value="1"/>
</dbReference>
<dbReference type="GO" id="GO:0005524">
    <property type="term" value="F:ATP binding"/>
    <property type="evidence" value="ECO:0007669"/>
    <property type="project" value="UniProtKB-KW"/>
</dbReference>
<keyword evidence="7" id="KW-1278">Translocase</keyword>
<dbReference type="NCBIfam" id="TIGR01727">
    <property type="entry name" value="oligo_HPY"/>
    <property type="match status" value="1"/>
</dbReference>